<dbReference type="EMBL" id="SPRW01000185">
    <property type="protein sequence ID" value="TIC59148.1"/>
    <property type="molecule type" value="Genomic_DNA"/>
</dbReference>
<name>A0A4T0T5U9_9BASI</name>
<dbReference type="PANTHER" id="PTHR33481">
    <property type="entry name" value="REVERSE TRANSCRIPTASE"/>
    <property type="match status" value="1"/>
</dbReference>
<dbReference type="SUPFAM" id="SSF56672">
    <property type="entry name" value="DNA/RNA polymerases"/>
    <property type="match status" value="1"/>
</dbReference>
<evidence type="ECO:0000313" key="3">
    <source>
        <dbReference type="EMBL" id="TIC60282.1"/>
    </source>
</evidence>
<evidence type="ECO:0000313" key="4">
    <source>
        <dbReference type="Proteomes" id="UP000309601"/>
    </source>
</evidence>
<protein>
    <recommendedName>
        <fullName evidence="1">Reverse transcriptase domain-containing protein</fullName>
    </recommendedName>
</protein>
<dbReference type="InterPro" id="IPR043502">
    <property type="entry name" value="DNA/RNA_pol_sf"/>
</dbReference>
<feature type="non-terminal residue" evidence="3">
    <location>
        <position position="171"/>
    </location>
</feature>
<dbReference type="Proteomes" id="UP000309601">
    <property type="component" value="Unassembled WGS sequence"/>
</dbReference>
<dbReference type="InterPro" id="IPR000477">
    <property type="entry name" value="RT_dom"/>
</dbReference>
<evidence type="ECO:0000313" key="5">
    <source>
        <dbReference type="Proteomes" id="UP000310708"/>
    </source>
</evidence>
<dbReference type="AlphaFoldDB" id="A0A4T0T5U9"/>
<dbReference type="PROSITE" id="PS50878">
    <property type="entry name" value="RT_POL"/>
    <property type="match status" value="1"/>
</dbReference>
<organism evidence="3 5">
    <name type="scientific">Wallemia mellicola</name>
    <dbReference type="NCBI Taxonomy" id="1708541"/>
    <lineage>
        <taxon>Eukaryota</taxon>
        <taxon>Fungi</taxon>
        <taxon>Dikarya</taxon>
        <taxon>Basidiomycota</taxon>
        <taxon>Wallemiomycotina</taxon>
        <taxon>Wallemiomycetes</taxon>
        <taxon>Wallemiales</taxon>
        <taxon>Wallemiaceae</taxon>
        <taxon>Wallemia</taxon>
    </lineage>
</organism>
<dbReference type="Pfam" id="PF00078">
    <property type="entry name" value="RVT_1"/>
    <property type="match status" value="1"/>
</dbReference>
<dbReference type="Proteomes" id="UP000310708">
    <property type="component" value="Unassembled WGS sequence"/>
</dbReference>
<feature type="domain" description="Reverse transcriptase" evidence="1">
    <location>
        <begin position="1"/>
        <end position="171"/>
    </location>
</feature>
<dbReference type="PANTHER" id="PTHR33481:SF1">
    <property type="entry name" value="ENDONUCLEASE_EXONUCLEASE_PHOSPHATASE DOMAIN-CONTAINING PROTEIN-RELATED"/>
    <property type="match status" value="1"/>
</dbReference>
<sequence>MTKRLQYELDIRKLIPSTHFGCRKGSSTDDTLLYVTEFIQNAWKQKKVVTVLALDAQGAFNSVIHEKLLEECRKVGLPKYLTRWIGCFLKGRKIRFKSSNYTSSTFALSKGSPQGAPISGPLYLIYNTALLKASREVIKVGYADDVLWMAAASTPKEARSLLESQLHEADD</sequence>
<reference evidence="4 5" key="1">
    <citation type="submission" date="2019-03" db="EMBL/GenBank/DDBJ databases">
        <title>Sequencing 25 genomes of Wallemia mellicola.</title>
        <authorList>
            <person name="Gostincar C."/>
        </authorList>
    </citation>
    <scope>NUCLEOTIDE SEQUENCE [LARGE SCALE GENOMIC DNA]</scope>
    <source>
        <strain evidence="2 4">EXF-1274</strain>
        <strain evidence="3 5">EXF-757</strain>
    </source>
</reference>
<gene>
    <name evidence="3" type="ORF">E3Q01_04475</name>
    <name evidence="2" type="ORF">E3Q02_04463</name>
</gene>
<comment type="caution">
    <text evidence="3">The sequence shown here is derived from an EMBL/GenBank/DDBJ whole genome shotgun (WGS) entry which is preliminary data.</text>
</comment>
<proteinExistence type="predicted"/>
<dbReference type="EMBL" id="SPRX01000182">
    <property type="protein sequence ID" value="TIC60282.1"/>
    <property type="molecule type" value="Genomic_DNA"/>
</dbReference>
<evidence type="ECO:0000313" key="2">
    <source>
        <dbReference type="EMBL" id="TIC59148.1"/>
    </source>
</evidence>
<accession>A0A4T0T5U9</accession>
<evidence type="ECO:0000259" key="1">
    <source>
        <dbReference type="PROSITE" id="PS50878"/>
    </source>
</evidence>